<dbReference type="GO" id="GO:0003677">
    <property type="term" value="F:DNA binding"/>
    <property type="evidence" value="ECO:0007669"/>
    <property type="project" value="UniProtKB-KW"/>
</dbReference>
<dbReference type="InterPro" id="IPR018490">
    <property type="entry name" value="cNMP-bd_dom_sf"/>
</dbReference>
<name>A0A848B4A8_9FIRM</name>
<evidence type="ECO:0000256" key="1">
    <source>
        <dbReference type="ARBA" id="ARBA00023015"/>
    </source>
</evidence>
<sequence length="239" mass="26763">MQGEATDLYIRTFSFWKHLTNKEKSLVNAGTHPVRFVRGAQLHRDPGDCLGILLVKEGQLRVYTLSEDGRDVTLYRLFPGDVGILSAACTLDAVTFPVSIEAVADTDILRTEASVFNRLLQENIYVKAYAYEMAARRLSEMLWRMQQILFLSADRRLAIFLLEETKKAGSLEIHLTHEQIARYMGSAREVVSRLVKYFAQEKLVKPGRGHLTILDLQGLAAVAHNTRQLSAGGKGTIDG</sequence>
<keyword evidence="2" id="KW-0238">DNA-binding</keyword>
<dbReference type="GO" id="GO:0003700">
    <property type="term" value="F:DNA-binding transcription factor activity"/>
    <property type="evidence" value="ECO:0007669"/>
    <property type="project" value="TreeGrafter"/>
</dbReference>
<protein>
    <submittedName>
        <fullName evidence="6">Crp/Fnr family transcriptional regulator</fullName>
    </submittedName>
</protein>
<dbReference type="PANTHER" id="PTHR24567">
    <property type="entry name" value="CRP FAMILY TRANSCRIPTIONAL REGULATORY PROTEIN"/>
    <property type="match status" value="1"/>
</dbReference>
<dbReference type="SMART" id="SM00419">
    <property type="entry name" value="HTH_CRP"/>
    <property type="match status" value="1"/>
</dbReference>
<reference evidence="6 7" key="1">
    <citation type="submission" date="2020-04" db="EMBL/GenBank/DDBJ databases">
        <authorList>
            <person name="Hitch T.C.A."/>
            <person name="Wylensek D."/>
            <person name="Clavel T."/>
        </authorList>
    </citation>
    <scope>NUCLEOTIDE SEQUENCE [LARGE SCALE GENOMIC DNA]</scope>
    <source>
        <strain evidence="6 7">PG-130-P53-12</strain>
    </source>
</reference>
<dbReference type="PROSITE" id="PS51063">
    <property type="entry name" value="HTH_CRP_2"/>
    <property type="match status" value="1"/>
</dbReference>
<feature type="domain" description="HTH crp-type" evidence="5">
    <location>
        <begin position="151"/>
        <end position="217"/>
    </location>
</feature>
<dbReference type="RefSeq" id="WP_170077078.1">
    <property type="nucleotide sequence ID" value="NZ_JABAFA010000003.1"/>
</dbReference>
<dbReference type="CDD" id="cd00038">
    <property type="entry name" value="CAP_ED"/>
    <property type="match status" value="1"/>
</dbReference>
<dbReference type="InterPro" id="IPR014710">
    <property type="entry name" value="RmlC-like_jellyroll"/>
</dbReference>
<dbReference type="InterPro" id="IPR036390">
    <property type="entry name" value="WH_DNA-bd_sf"/>
</dbReference>
<evidence type="ECO:0000313" key="7">
    <source>
        <dbReference type="Proteomes" id="UP000543804"/>
    </source>
</evidence>
<evidence type="ECO:0000259" key="5">
    <source>
        <dbReference type="PROSITE" id="PS51063"/>
    </source>
</evidence>
<dbReference type="Proteomes" id="UP000543804">
    <property type="component" value="Unassembled WGS sequence"/>
</dbReference>
<keyword evidence="3" id="KW-0804">Transcription</keyword>
<dbReference type="AlphaFoldDB" id="A0A848B4A8"/>
<evidence type="ECO:0000313" key="6">
    <source>
        <dbReference type="EMBL" id="NMD98326.1"/>
    </source>
</evidence>
<dbReference type="InterPro" id="IPR000595">
    <property type="entry name" value="cNMP-bd_dom"/>
</dbReference>
<dbReference type="Pfam" id="PF00027">
    <property type="entry name" value="cNMP_binding"/>
    <property type="match status" value="1"/>
</dbReference>
<dbReference type="InterPro" id="IPR012318">
    <property type="entry name" value="HTH_CRP"/>
</dbReference>
<dbReference type="EMBL" id="JABAFA010000003">
    <property type="protein sequence ID" value="NMD98326.1"/>
    <property type="molecule type" value="Genomic_DNA"/>
</dbReference>
<gene>
    <name evidence="6" type="ORF">HF878_02345</name>
</gene>
<dbReference type="SUPFAM" id="SSF51206">
    <property type="entry name" value="cAMP-binding domain-like"/>
    <property type="match status" value="1"/>
</dbReference>
<dbReference type="GO" id="GO:0005829">
    <property type="term" value="C:cytosol"/>
    <property type="evidence" value="ECO:0007669"/>
    <property type="project" value="TreeGrafter"/>
</dbReference>
<dbReference type="SUPFAM" id="SSF46785">
    <property type="entry name" value="Winged helix' DNA-binding domain"/>
    <property type="match status" value="1"/>
</dbReference>
<keyword evidence="7" id="KW-1185">Reference proteome</keyword>
<dbReference type="PROSITE" id="PS50042">
    <property type="entry name" value="CNMP_BINDING_3"/>
    <property type="match status" value="1"/>
</dbReference>
<accession>A0A848B4A8</accession>
<feature type="domain" description="Cyclic nucleotide-binding" evidence="4">
    <location>
        <begin position="15"/>
        <end position="137"/>
    </location>
</feature>
<proteinExistence type="predicted"/>
<keyword evidence="1" id="KW-0805">Transcription regulation</keyword>
<organism evidence="6 7">
    <name type="scientific">Selenomonas bovis</name>
    <dbReference type="NCBI Taxonomy" id="416586"/>
    <lineage>
        <taxon>Bacteria</taxon>
        <taxon>Bacillati</taxon>
        <taxon>Bacillota</taxon>
        <taxon>Negativicutes</taxon>
        <taxon>Selenomonadales</taxon>
        <taxon>Selenomonadaceae</taxon>
        <taxon>Selenomonas</taxon>
    </lineage>
</organism>
<dbReference type="Gene3D" id="1.10.10.10">
    <property type="entry name" value="Winged helix-like DNA-binding domain superfamily/Winged helix DNA-binding domain"/>
    <property type="match status" value="1"/>
</dbReference>
<dbReference type="InterPro" id="IPR036388">
    <property type="entry name" value="WH-like_DNA-bd_sf"/>
</dbReference>
<comment type="caution">
    <text evidence="6">The sequence shown here is derived from an EMBL/GenBank/DDBJ whole genome shotgun (WGS) entry which is preliminary data.</text>
</comment>
<evidence type="ECO:0000256" key="3">
    <source>
        <dbReference type="ARBA" id="ARBA00023163"/>
    </source>
</evidence>
<dbReference type="CDD" id="cd00092">
    <property type="entry name" value="HTH_CRP"/>
    <property type="match status" value="1"/>
</dbReference>
<dbReference type="InterPro" id="IPR050397">
    <property type="entry name" value="Env_Response_Regulators"/>
</dbReference>
<dbReference type="PANTHER" id="PTHR24567:SF74">
    <property type="entry name" value="HTH-TYPE TRANSCRIPTIONAL REGULATOR ARCR"/>
    <property type="match status" value="1"/>
</dbReference>
<dbReference type="Gene3D" id="2.60.120.10">
    <property type="entry name" value="Jelly Rolls"/>
    <property type="match status" value="1"/>
</dbReference>
<evidence type="ECO:0000259" key="4">
    <source>
        <dbReference type="PROSITE" id="PS50042"/>
    </source>
</evidence>
<dbReference type="Pfam" id="PF13545">
    <property type="entry name" value="HTH_Crp_2"/>
    <property type="match status" value="1"/>
</dbReference>
<evidence type="ECO:0000256" key="2">
    <source>
        <dbReference type="ARBA" id="ARBA00023125"/>
    </source>
</evidence>